<feature type="region of interest" description="Disordered" evidence="1">
    <location>
        <begin position="42"/>
        <end position="70"/>
    </location>
</feature>
<evidence type="ECO:0000313" key="3">
    <source>
        <dbReference type="Proteomes" id="UP001241656"/>
    </source>
</evidence>
<sequence length="70" mass="7798">MKKILHKHFLPSMAIGSLLLEQMGKCGKFRSSSFQIAEKNQIKEKPKHGAKFRNDGQPACKMGKQDGVAL</sequence>
<protein>
    <submittedName>
        <fullName evidence="2">Uncharacterized protein</fullName>
    </submittedName>
</protein>
<dbReference type="EMBL" id="CP124855">
    <property type="protein sequence ID" value="WHF51531.1"/>
    <property type="molecule type" value="Genomic_DNA"/>
</dbReference>
<organism evidence="2 3">
    <name type="scientific">Chryseobacterium gotjawalense</name>
    <dbReference type="NCBI Taxonomy" id="3042315"/>
    <lineage>
        <taxon>Bacteria</taxon>
        <taxon>Pseudomonadati</taxon>
        <taxon>Bacteroidota</taxon>
        <taxon>Flavobacteriia</taxon>
        <taxon>Flavobacteriales</taxon>
        <taxon>Weeksellaceae</taxon>
        <taxon>Chryseobacterium group</taxon>
        <taxon>Chryseobacterium</taxon>
    </lineage>
</organism>
<keyword evidence="3" id="KW-1185">Reference proteome</keyword>
<reference evidence="2 3" key="1">
    <citation type="submission" date="2023-05" db="EMBL/GenBank/DDBJ databases">
        <title>Genomic insight into Chryseobacterium sp. wdc7 isolated forest soil (Gotjawal).</title>
        <authorList>
            <person name="Park S.-J."/>
        </authorList>
    </citation>
    <scope>NUCLEOTIDE SEQUENCE [LARGE SCALE GENOMIC DNA]</scope>
    <source>
        <strain evidence="3">wdc7</strain>
    </source>
</reference>
<evidence type="ECO:0000313" key="2">
    <source>
        <dbReference type="EMBL" id="WHF51531.1"/>
    </source>
</evidence>
<name>A0ABY8RCH6_9FLAO</name>
<proteinExistence type="predicted"/>
<accession>A0ABY8RCH6</accession>
<dbReference type="Proteomes" id="UP001241656">
    <property type="component" value="Chromosome"/>
</dbReference>
<gene>
    <name evidence="2" type="ORF">QGN23_14060</name>
</gene>
<dbReference type="RefSeq" id="WP_282904872.1">
    <property type="nucleotide sequence ID" value="NZ_CP124855.1"/>
</dbReference>
<evidence type="ECO:0000256" key="1">
    <source>
        <dbReference type="SAM" id="MobiDB-lite"/>
    </source>
</evidence>